<organism evidence="3 4">
    <name type="scientific">Meloidogyne enterolobii</name>
    <name type="common">Root-knot nematode worm</name>
    <name type="synonym">Meloidogyne mayaguensis</name>
    <dbReference type="NCBI Taxonomy" id="390850"/>
    <lineage>
        <taxon>Eukaryota</taxon>
        <taxon>Metazoa</taxon>
        <taxon>Ecdysozoa</taxon>
        <taxon>Nematoda</taxon>
        <taxon>Chromadorea</taxon>
        <taxon>Rhabditida</taxon>
        <taxon>Tylenchina</taxon>
        <taxon>Tylenchomorpha</taxon>
        <taxon>Tylenchoidea</taxon>
        <taxon>Meloidogynidae</taxon>
        <taxon>Meloidogyninae</taxon>
        <taxon>Meloidogyne</taxon>
    </lineage>
</organism>
<comment type="caution">
    <text evidence="3">The sequence shown here is derived from an EMBL/GenBank/DDBJ whole genome shotgun (WGS) entry which is preliminary data.</text>
</comment>
<evidence type="ECO:0000313" key="3">
    <source>
        <dbReference type="EMBL" id="CAD2124206.1"/>
    </source>
</evidence>
<protein>
    <submittedName>
        <fullName evidence="3">Uncharacterized protein</fullName>
    </submittedName>
</protein>
<keyword evidence="2" id="KW-0472">Membrane</keyword>
<dbReference type="EMBL" id="CAJEWN010000002">
    <property type="protein sequence ID" value="CAD2124206.1"/>
    <property type="molecule type" value="Genomic_DNA"/>
</dbReference>
<dbReference type="Proteomes" id="UP000580250">
    <property type="component" value="Unassembled WGS sequence"/>
</dbReference>
<dbReference type="OrthoDB" id="5906620at2759"/>
<dbReference type="AlphaFoldDB" id="A0A6V7TKY7"/>
<feature type="compositionally biased region" description="Polar residues" evidence="1">
    <location>
        <begin position="170"/>
        <end position="183"/>
    </location>
</feature>
<feature type="region of interest" description="Disordered" evidence="1">
    <location>
        <begin position="55"/>
        <end position="106"/>
    </location>
</feature>
<feature type="transmembrane region" description="Helical" evidence="2">
    <location>
        <begin position="20"/>
        <end position="44"/>
    </location>
</feature>
<gene>
    <name evidence="3" type="ORF">MENT_LOCUS778</name>
</gene>
<evidence type="ECO:0000256" key="2">
    <source>
        <dbReference type="SAM" id="Phobius"/>
    </source>
</evidence>
<keyword evidence="2" id="KW-0812">Transmembrane</keyword>
<accession>A0A6V7TKY7</accession>
<keyword evidence="2" id="KW-1133">Transmembrane helix</keyword>
<feature type="region of interest" description="Disordered" evidence="1">
    <location>
        <begin position="161"/>
        <end position="187"/>
    </location>
</feature>
<evidence type="ECO:0000256" key="1">
    <source>
        <dbReference type="SAM" id="MobiDB-lite"/>
    </source>
</evidence>
<evidence type="ECO:0000313" key="4">
    <source>
        <dbReference type="Proteomes" id="UP000580250"/>
    </source>
</evidence>
<name>A0A6V7TKY7_MELEN</name>
<reference evidence="3 4" key="1">
    <citation type="submission" date="2020-08" db="EMBL/GenBank/DDBJ databases">
        <authorList>
            <person name="Koutsovoulos G."/>
            <person name="Danchin GJ E."/>
        </authorList>
    </citation>
    <scope>NUCLEOTIDE SEQUENCE [LARGE SCALE GENOMIC DNA]</scope>
</reference>
<feature type="compositionally biased region" description="Basic and acidic residues" evidence="1">
    <location>
        <begin position="84"/>
        <end position="106"/>
    </location>
</feature>
<proteinExistence type="predicted"/>
<sequence length="238" mass="26830">MQLLIVSDGCILENRWPFWTLISFVMFQSIWLFIFLITCCCVAVRQAEEEYPEKKIVKSQIKQKTQSLPSPSRPPSPSPKKLSKSKDSKPKKKCEQKQKKEEPKHDLETAAYLTQTFYPIPLEPVGTQRTPSSQSDQCMPASILVVRPPSDEILSPIIEKGPERVETAKQVEQTPSIPSNKGGSNEDIHVETFPVITISAGQEGDIEAVIRQSLKGGQFEFPEKKIKEGNIRHQKKSV</sequence>